<dbReference type="GO" id="GO:0000724">
    <property type="term" value="P:double-strand break repair via homologous recombination"/>
    <property type="evidence" value="ECO:0007669"/>
    <property type="project" value="InterPro"/>
</dbReference>
<evidence type="ECO:0000256" key="7">
    <source>
        <dbReference type="ARBA" id="ARBA00022786"/>
    </source>
</evidence>
<evidence type="ECO:0000256" key="5">
    <source>
        <dbReference type="ARBA" id="ARBA00022723"/>
    </source>
</evidence>
<keyword evidence="7" id="KW-0833">Ubl conjugation pathway</keyword>
<dbReference type="EMBL" id="HG793125">
    <property type="protein sequence ID" value="CDK24883.1"/>
    <property type="molecule type" value="Genomic_DNA"/>
</dbReference>
<comment type="similarity">
    <text evidence="3">Belongs to the NSE2 family.</text>
</comment>
<keyword evidence="4" id="KW-0808">Transferase</keyword>
<gene>
    <name evidence="13" type="ORF">KUCA_T00000850001</name>
</gene>
<evidence type="ECO:0000256" key="1">
    <source>
        <dbReference type="ARBA" id="ARBA00004123"/>
    </source>
</evidence>
<evidence type="ECO:0000259" key="11">
    <source>
        <dbReference type="PROSITE" id="PS51044"/>
    </source>
</evidence>
<dbReference type="GeneID" id="34518286"/>
<evidence type="ECO:0000256" key="4">
    <source>
        <dbReference type="ARBA" id="ARBA00022679"/>
    </source>
</evidence>
<dbReference type="InterPro" id="IPR026846">
    <property type="entry name" value="Nse2(Mms21)"/>
</dbReference>
<dbReference type="PANTHER" id="PTHR21330:SF1">
    <property type="entry name" value="E3 SUMO-PROTEIN LIGASE NSE2"/>
    <property type="match status" value="1"/>
</dbReference>
<reference evidence="13" key="2">
    <citation type="submission" date="2014-02" db="EMBL/GenBank/DDBJ databases">
        <title>Complete DNA sequence of /Kuraishia capsulata/ illustrates novel genomic features among budding yeasts (/Saccharomycotina/).</title>
        <authorList>
            <person name="Morales L."/>
            <person name="Noel B."/>
            <person name="Porcel B."/>
            <person name="Marcet-Houben M."/>
            <person name="Hullo M-F."/>
            <person name="Sacerdot C."/>
            <person name="Tekaia F."/>
            <person name="Leh-Louis V."/>
            <person name="Despons L."/>
            <person name="Khanna V."/>
            <person name="Aury J-M."/>
            <person name="Barbe V."/>
            <person name="Couloux A."/>
            <person name="Labadie K."/>
            <person name="Pelletier E."/>
            <person name="Souciet J-L."/>
            <person name="Boekhout T."/>
            <person name="Gabaldon T."/>
            <person name="Wincker P."/>
            <person name="Dujon B."/>
        </authorList>
    </citation>
    <scope>NUCLEOTIDE SEQUENCE</scope>
    <source>
        <strain evidence="13">CBS 1993</strain>
    </source>
</reference>
<keyword evidence="8" id="KW-0862">Zinc</keyword>
<dbReference type="UniPathway" id="UPA00886"/>
<keyword evidence="6 10" id="KW-0863">Zinc-finger</keyword>
<dbReference type="InterPro" id="IPR003613">
    <property type="entry name" value="Ubox_domain"/>
</dbReference>
<sequence length="277" mass="31644">MESEVLEVPTYFPLLSQNMTTISRALAELEKSDTKVPFLEREVRESLALFVENSLLISAEKGSLSLAEAKEELRKEPVMKKAERLIGQMSTVSTDRSSFVEAVSELKTELQSRNRKEEPLSVTNMADYTRMDHEPEPAVVIFDNQLTEAKHKRLENSRKQKEFAEFTEVMISPQKLLAGEDDDDVAVEGGLVDLRCPISKQIMNNPVTSKKCGHCYDKNNILSLFGRQSNTKCPECPMLLSRQDLIPDELMKVRVEFYNRDLEIQEKFKSHSDIVRL</sequence>
<accession>W6MGY5</accession>
<protein>
    <recommendedName>
        <fullName evidence="15">SP-RING-type domain-containing protein</fullName>
    </recommendedName>
</protein>
<feature type="domain" description="U-box" evidence="12">
    <location>
        <begin position="189"/>
        <end position="265"/>
    </location>
</feature>
<dbReference type="SMART" id="SM00504">
    <property type="entry name" value="Ubox"/>
    <property type="match status" value="1"/>
</dbReference>
<dbReference type="PROSITE" id="PS51698">
    <property type="entry name" value="U_BOX"/>
    <property type="match status" value="1"/>
</dbReference>
<dbReference type="HOGENOM" id="CLU_1004972_0_0_1"/>
<evidence type="ECO:0000256" key="2">
    <source>
        <dbReference type="ARBA" id="ARBA00004718"/>
    </source>
</evidence>
<dbReference type="SUPFAM" id="SSF57850">
    <property type="entry name" value="RING/U-box"/>
    <property type="match status" value="1"/>
</dbReference>
<name>W6MGY5_9ASCO</name>
<keyword evidence="9" id="KW-0539">Nucleus</keyword>
<dbReference type="InterPro" id="IPR004181">
    <property type="entry name" value="Znf_MIZ"/>
</dbReference>
<evidence type="ECO:0000259" key="12">
    <source>
        <dbReference type="PROSITE" id="PS51698"/>
    </source>
</evidence>
<dbReference type="PANTHER" id="PTHR21330">
    <property type="entry name" value="E3 SUMO-PROTEIN LIGASE NSE2"/>
    <property type="match status" value="1"/>
</dbReference>
<comment type="subcellular location">
    <subcellularLocation>
        <location evidence="1">Nucleus</location>
    </subcellularLocation>
</comment>
<dbReference type="GO" id="GO:0008270">
    <property type="term" value="F:zinc ion binding"/>
    <property type="evidence" value="ECO:0007669"/>
    <property type="project" value="UniProtKB-KW"/>
</dbReference>
<dbReference type="GO" id="GO:0004842">
    <property type="term" value="F:ubiquitin-protein transferase activity"/>
    <property type="evidence" value="ECO:0007669"/>
    <property type="project" value="InterPro"/>
</dbReference>
<dbReference type="InterPro" id="IPR013083">
    <property type="entry name" value="Znf_RING/FYVE/PHD"/>
</dbReference>
<keyword evidence="5" id="KW-0479">Metal-binding</keyword>
<organism evidence="13 14">
    <name type="scientific">Kuraishia capsulata CBS 1993</name>
    <dbReference type="NCBI Taxonomy" id="1382522"/>
    <lineage>
        <taxon>Eukaryota</taxon>
        <taxon>Fungi</taxon>
        <taxon>Dikarya</taxon>
        <taxon>Ascomycota</taxon>
        <taxon>Saccharomycotina</taxon>
        <taxon>Pichiomycetes</taxon>
        <taxon>Pichiales</taxon>
        <taxon>Pichiaceae</taxon>
        <taxon>Kuraishia</taxon>
    </lineage>
</organism>
<evidence type="ECO:0000313" key="14">
    <source>
        <dbReference type="Proteomes" id="UP000019384"/>
    </source>
</evidence>
<evidence type="ECO:0008006" key="15">
    <source>
        <dbReference type="Google" id="ProtNLM"/>
    </source>
</evidence>
<comment type="pathway">
    <text evidence="2">Protein modification; protein sumoylation.</text>
</comment>
<dbReference type="GO" id="GO:0061665">
    <property type="term" value="F:SUMO ligase activity"/>
    <property type="evidence" value="ECO:0007669"/>
    <property type="project" value="TreeGrafter"/>
</dbReference>
<proteinExistence type="inferred from homology"/>
<evidence type="ECO:0000256" key="9">
    <source>
        <dbReference type="ARBA" id="ARBA00023242"/>
    </source>
</evidence>
<dbReference type="GO" id="GO:0030915">
    <property type="term" value="C:Smc5-Smc6 complex"/>
    <property type="evidence" value="ECO:0007669"/>
    <property type="project" value="InterPro"/>
</dbReference>
<dbReference type="PROSITE" id="PS51044">
    <property type="entry name" value="ZF_SP_RING"/>
    <property type="match status" value="1"/>
</dbReference>
<evidence type="ECO:0000313" key="13">
    <source>
        <dbReference type="EMBL" id="CDK24883.1"/>
    </source>
</evidence>
<dbReference type="GO" id="GO:0016925">
    <property type="term" value="P:protein sumoylation"/>
    <property type="evidence" value="ECO:0007669"/>
    <property type="project" value="UniProtKB-UniPathway"/>
</dbReference>
<evidence type="ECO:0000256" key="6">
    <source>
        <dbReference type="ARBA" id="ARBA00022771"/>
    </source>
</evidence>
<evidence type="ECO:0000256" key="10">
    <source>
        <dbReference type="PROSITE-ProRule" id="PRU00452"/>
    </source>
</evidence>
<dbReference type="CDD" id="cd16651">
    <property type="entry name" value="SPL-RING_NSE2"/>
    <property type="match status" value="1"/>
</dbReference>
<evidence type="ECO:0000256" key="8">
    <source>
        <dbReference type="ARBA" id="ARBA00022833"/>
    </source>
</evidence>
<dbReference type="Gene3D" id="1.20.120.1010">
    <property type="match status" value="1"/>
</dbReference>
<dbReference type="Gene3D" id="3.30.40.10">
    <property type="entry name" value="Zinc/RING finger domain, C3HC4 (zinc finger)"/>
    <property type="match status" value="1"/>
</dbReference>
<dbReference type="STRING" id="1382522.W6MGY5"/>
<dbReference type="GO" id="GO:0005634">
    <property type="term" value="C:nucleus"/>
    <property type="evidence" value="ECO:0007669"/>
    <property type="project" value="UniProtKB-SubCell"/>
</dbReference>
<dbReference type="OrthoDB" id="756301at2759"/>
<dbReference type="AlphaFoldDB" id="W6MGY5"/>
<evidence type="ECO:0000256" key="3">
    <source>
        <dbReference type="ARBA" id="ARBA00008212"/>
    </source>
</evidence>
<reference evidence="13" key="1">
    <citation type="submission" date="2013-12" db="EMBL/GenBank/DDBJ databases">
        <authorList>
            <person name="Genoscope - CEA"/>
        </authorList>
    </citation>
    <scope>NUCLEOTIDE SEQUENCE</scope>
    <source>
        <strain evidence="13">CBS 1993</strain>
    </source>
</reference>
<dbReference type="RefSeq" id="XP_022456898.1">
    <property type="nucleotide sequence ID" value="XM_022605428.1"/>
</dbReference>
<dbReference type="Pfam" id="PF11789">
    <property type="entry name" value="zf-Nse"/>
    <property type="match status" value="1"/>
</dbReference>
<keyword evidence="14" id="KW-1185">Reference proteome</keyword>
<dbReference type="GO" id="GO:0016567">
    <property type="term" value="P:protein ubiquitination"/>
    <property type="evidence" value="ECO:0007669"/>
    <property type="project" value="InterPro"/>
</dbReference>
<feature type="domain" description="SP-RING-type" evidence="11">
    <location>
        <begin position="181"/>
        <end position="260"/>
    </location>
</feature>
<dbReference type="Proteomes" id="UP000019384">
    <property type="component" value="Unassembled WGS sequence"/>
</dbReference>